<proteinExistence type="predicted"/>
<dbReference type="Proteomes" id="UP000029585">
    <property type="component" value="Unassembled WGS sequence"/>
</dbReference>
<dbReference type="HOGENOM" id="CLU_2367903_0_0_9"/>
<dbReference type="PATRIC" id="fig|742738.3.peg.1396"/>
<organism evidence="1 2">
    <name type="scientific">Flavonifractor plautii 1_3_50AFAA</name>
    <dbReference type="NCBI Taxonomy" id="742738"/>
    <lineage>
        <taxon>Bacteria</taxon>
        <taxon>Bacillati</taxon>
        <taxon>Bacillota</taxon>
        <taxon>Clostridia</taxon>
        <taxon>Eubacteriales</taxon>
        <taxon>Oscillospiraceae</taxon>
        <taxon>Flavonifractor</taxon>
    </lineage>
</organism>
<gene>
    <name evidence="1" type="ORF">HMPREF9460_01349</name>
</gene>
<evidence type="ECO:0000313" key="2">
    <source>
        <dbReference type="Proteomes" id="UP000029585"/>
    </source>
</evidence>
<dbReference type="RefSeq" id="WP_044939971.1">
    <property type="nucleotide sequence ID" value="NZ_KN174162.1"/>
</dbReference>
<dbReference type="AlphaFoldDB" id="A0A096CMW6"/>
<name>A0A096CMW6_FLAPL</name>
<keyword evidence="2" id="KW-1185">Reference proteome</keyword>
<reference evidence="1 2" key="1">
    <citation type="submission" date="2011-08" db="EMBL/GenBank/DDBJ databases">
        <title>The Genome Sequence of Clostridium orbiscindens 1_3_50AFAA.</title>
        <authorList>
            <consortium name="The Broad Institute Genome Sequencing Platform"/>
            <person name="Earl A."/>
            <person name="Ward D."/>
            <person name="Feldgarden M."/>
            <person name="Gevers D."/>
            <person name="Daigneault M."/>
            <person name="Strauss J."/>
            <person name="Allen-Vercoe E."/>
            <person name="Young S.K."/>
            <person name="Zeng Q."/>
            <person name="Gargeya S."/>
            <person name="Fitzgerald M."/>
            <person name="Haas B."/>
            <person name="Abouelleil A."/>
            <person name="Alvarado L."/>
            <person name="Arachchi H.M."/>
            <person name="Berlin A."/>
            <person name="Brown A."/>
            <person name="Chapman S.B."/>
            <person name="Chen Z."/>
            <person name="Dunbar C."/>
            <person name="Freedman E."/>
            <person name="Gearin G."/>
            <person name="Gellesch M."/>
            <person name="Goldberg J."/>
            <person name="Griggs A."/>
            <person name="Gujja S."/>
            <person name="Heiman D."/>
            <person name="Howarth C."/>
            <person name="Larson L."/>
            <person name="Lui A."/>
            <person name="MacDonald P.J.P."/>
            <person name="Montmayeur A."/>
            <person name="Murphy C."/>
            <person name="Neiman D."/>
            <person name="Pearson M."/>
            <person name="Priest M."/>
            <person name="Roberts A."/>
            <person name="Saif S."/>
            <person name="Shea T."/>
            <person name="Shenoy N."/>
            <person name="Sisk P."/>
            <person name="Stolte C."/>
            <person name="Sykes S."/>
            <person name="Wortman J."/>
            <person name="Nusbaum C."/>
            <person name="Birren B."/>
        </authorList>
    </citation>
    <scope>NUCLEOTIDE SEQUENCE [LARGE SCALE GENOMIC DNA]</scope>
    <source>
        <strain evidence="1 2">1_3_50AFAA</strain>
    </source>
</reference>
<accession>A0A096CMW6</accession>
<evidence type="ECO:0000313" key="1">
    <source>
        <dbReference type="EMBL" id="KGF56147.1"/>
    </source>
</evidence>
<comment type="caution">
    <text evidence="1">The sequence shown here is derived from an EMBL/GenBank/DDBJ whole genome shotgun (WGS) entry which is preliminary data.</text>
</comment>
<dbReference type="EMBL" id="ADLO01000047">
    <property type="protein sequence ID" value="KGF56147.1"/>
    <property type="molecule type" value="Genomic_DNA"/>
</dbReference>
<protein>
    <submittedName>
        <fullName evidence="1">Uncharacterized protein</fullName>
    </submittedName>
</protein>
<sequence length="95" mass="11036">MPKLRDTPKTRMDRAFMAALRYGQAMRGETDKDTMRLMPKSTATYYKRLHNLDGFTREELRILIPRYFNDRQLCDAFGVEYHGGTPELKGDSSNA</sequence>